<dbReference type="Gene3D" id="3.30.450.40">
    <property type="match status" value="1"/>
</dbReference>
<dbReference type="Gene3D" id="3.30.450.20">
    <property type="entry name" value="PAS domain"/>
    <property type="match status" value="1"/>
</dbReference>
<evidence type="ECO:0000313" key="3">
    <source>
        <dbReference type="EMBL" id="MDP9835669.1"/>
    </source>
</evidence>
<reference evidence="3 4" key="1">
    <citation type="submission" date="2023-07" db="EMBL/GenBank/DDBJ databases">
        <title>Sorghum-associated microbial communities from plants grown in Nebraska, USA.</title>
        <authorList>
            <person name="Schachtman D."/>
        </authorList>
    </citation>
    <scope>NUCLEOTIDE SEQUENCE [LARGE SCALE GENOMIC DNA]</scope>
    <source>
        <strain evidence="3 4">DS1307</strain>
    </source>
</reference>
<dbReference type="PROSITE" id="PS50113">
    <property type="entry name" value="PAC"/>
    <property type="match status" value="1"/>
</dbReference>
<gene>
    <name evidence="3" type="ORF">J2T09_000410</name>
</gene>
<dbReference type="SUPFAM" id="SSF55781">
    <property type="entry name" value="GAF domain-like"/>
    <property type="match status" value="1"/>
</dbReference>
<dbReference type="InterPro" id="IPR029016">
    <property type="entry name" value="GAF-like_dom_sf"/>
</dbReference>
<dbReference type="EMBL" id="JAUSRF010000001">
    <property type="protein sequence ID" value="MDP9835669.1"/>
    <property type="molecule type" value="Genomic_DNA"/>
</dbReference>
<dbReference type="PANTHER" id="PTHR44757:SF2">
    <property type="entry name" value="BIOFILM ARCHITECTURE MAINTENANCE PROTEIN MBAA"/>
    <property type="match status" value="1"/>
</dbReference>
<evidence type="ECO:0000259" key="2">
    <source>
        <dbReference type="PROSITE" id="PS50887"/>
    </source>
</evidence>
<dbReference type="InterPro" id="IPR001610">
    <property type="entry name" value="PAC"/>
</dbReference>
<dbReference type="InterPro" id="IPR013656">
    <property type="entry name" value="PAS_4"/>
</dbReference>
<name>A0ABT9PP69_9HYPH</name>
<dbReference type="SMART" id="SM00065">
    <property type="entry name" value="GAF"/>
    <property type="match status" value="1"/>
</dbReference>
<dbReference type="PANTHER" id="PTHR44757">
    <property type="entry name" value="DIGUANYLATE CYCLASE DGCP"/>
    <property type="match status" value="1"/>
</dbReference>
<dbReference type="Proteomes" id="UP001241472">
    <property type="component" value="Unassembled WGS sequence"/>
</dbReference>
<dbReference type="SUPFAM" id="SSF55785">
    <property type="entry name" value="PYP-like sensor domain (PAS domain)"/>
    <property type="match status" value="1"/>
</dbReference>
<dbReference type="SUPFAM" id="SSF55073">
    <property type="entry name" value="Nucleotide cyclase"/>
    <property type="match status" value="1"/>
</dbReference>
<dbReference type="InterPro" id="IPR000700">
    <property type="entry name" value="PAS-assoc_C"/>
</dbReference>
<proteinExistence type="predicted"/>
<dbReference type="NCBIfam" id="TIGR00254">
    <property type="entry name" value="GGDEF"/>
    <property type="match status" value="1"/>
</dbReference>
<dbReference type="Gene3D" id="3.30.70.270">
    <property type="match status" value="1"/>
</dbReference>
<dbReference type="Pfam" id="PF08448">
    <property type="entry name" value="PAS_4"/>
    <property type="match status" value="1"/>
</dbReference>
<dbReference type="InterPro" id="IPR000014">
    <property type="entry name" value="PAS"/>
</dbReference>
<dbReference type="InterPro" id="IPR052155">
    <property type="entry name" value="Biofilm_reg_signaling"/>
</dbReference>
<sequence length="511" mass="56771">MSSAMLREVVSEDHLDALDELRYQLLRISTSGELGDDQRELLKRALEAASILDDFPEYFYIKDRRSRYVYVNAAAAVACGDYVAGGMLGTTIFDHIRLEKAEEIFMVEQQLMSVGTGVVAREEFIEVLDREPIWLLTTKTPLRNEAGEVIGLLGLSRDITERKRQEELRRCHATLLEMIARGQPLPKVLDALTQLVEQQLSDVSASVLLMEEGSDRLRHGSAPSLPDTYVKLIDGVEIGPRMGSCGTAAWRRSRVIVSDIENDPLWHSFADLALVFGFRACWSNPIMAPDGEVLGTVALYARSVREPTELELELMAVATDIAGIAIERARSEERIRHMAHHDALTGLPNRTLFWTQFNRVLLEAKRSGNKVTVAYIDLDNFKHINDRFGHAAGDEVLKVLAARMKTCIRASDLLVRLGGDEFAIVFPNSFQDEPGVVRRLQELRSALSSPVVVENNLIRPGCSMGAAFFPQDGNTPESLLASADRAMYEAKGHGRDCLRMSHPLLADGSGI</sequence>
<feature type="domain" description="GGDEF" evidence="2">
    <location>
        <begin position="369"/>
        <end position="503"/>
    </location>
</feature>
<feature type="domain" description="PAC" evidence="1">
    <location>
        <begin position="118"/>
        <end position="171"/>
    </location>
</feature>
<dbReference type="SMART" id="SM00267">
    <property type="entry name" value="GGDEF"/>
    <property type="match status" value="1"/>
</dbReference>
<keyword evidence="4" id="KW-1185">Reference proteome</keyword>
<dbReference type="SMART" id="SM00086">
    <property type="entry name" value="PAC"/>
    <property type="match status" value="1"/>
</dbReference>
<dbReference type="InterPro" id="IPR043128">
    <property type="entry name" value="Rev_trsase/Diguanyl_cyclase"/>
</dbReference>
<dbReference type="NCBIfam" id="TIGR00229">
    <property type="entry name" value="sensory_box"/>
    <property type="match status" value="1"/>
</dbReference>
<dbReference type="InterPro" id="IPR029787">
    <property type="entry name" value="Nucleotide_cyclase"/>
</dbReference>
<comment type="caution">
    <text evidence="3">The sequence shown here is derived from an EMBL/GenBank/DDBJ whole genome shotgun (WGS) entry which is preliminary data.</text>
</comment>
<dbReference type="RefSeq" id="WP_306830510.1">
    <property type="nucleotide sequence ID" value="NZ_JAUSRF010000001.1"/>
</dbReference>
<dbReference type="PROSITE" id="PS50887">
    <property type="entry name" value="GGDEF"/>
    <property type="match status" value="1"/>
</dbReference>
<dbReference type="Pfam" id="PF13185">
    <property type="entry name" value="GAF_2"/>
    <property type="match status" value="1"/>
</dbReference>
<dbReference type="InterPro" id="IPR000160">
    <property type="entry name" value="GGDEF_dom"/>
</dbReference>
<evidence type="ECO:0000313" key="4">
    <source>
        <dbReference type="Proteomes" id="UP001241472"/>
    </source>
</evidence>
<dbReference type="Pfam" id="PF00990">
    <property type="entry name" value="GGDEF"/>
    <property type="match status" value="1"/>
</dbReference>
<protein>
    <submittedName>
        <fullName evidence="3">Diguanylate cyclase (GGDEF)-like protein/PAS domain S-box-containing protein</fullName>
    </submittedName>
</protein>
<dbReference type="InterPro" id="IPR003018">
    <property type="entry name" value="GAF"/>
</dbReference>
<dbReference type="CDD" id="cd01949">
    <property type="entry name" value="GGDEF"/>
    <property type="match status" value="1"/>
</dbReference>
<organism evidence="3 4">
    <name type="scientific">Neorhizobium huautlense</name>
    <dbReference type="NCBI Taxonomy" id="67774"/>
    <lineage>
        <taxon>Bacteria</taxon>
        <taxon>Pseudomonadati</taxon>
        <taxon>Pseudomonadota</taxon>
        <taxon>Alphaproteobacteria</taxon>
        <taxon>Hyphomicrobiales</taxon>
        <taxon>Rhizobiaceae</taxon>
        <taxon>Rhizobium/Agrobacterium group</taxon>
        <taxon>Neorhizobium</taxon>
    </lineage>
</organism>
<dbReference type="InterPro" id="IPR035965">
    <property type="entry name" value="PAS-like_dom_sf"/>
</dbReference>
<evidence type="ECO:0000259" key="1">
    <source>
        <dbReference type="PROSITE" id="PS50113"/>
    </source>
</evidence>
<accession>A0ABT9PP69</accession>